<evidence type="ECO:0000313" key="2">
    <source>
        <dbReference type="EMBL" id="AKA85278.1"/>
    </source>
</evidence>
<dbReference type="NCBIfam" id="TIGR04474">
    <property type="entry name" value="tcm_partner"/>
    <property type="match status" value="1"/>
</dbReference>
<accession>A0AAU8TRV2</accession>
<feature type="domain" description="GMT-like wHTH" evidence="1">
    <location>
        <begin position="307"/>
        <end position="382"/>
    </location>
</feature>
<name>A0AAU8TRV2_9PSED</name>
<sequence length="415" mass="47204">MAEKRYEWREGAILDDHSRQKHKILKEYFFQYLTVRCQIPQQTLFRLAVIDGFSGGGRYRCGAAGSPVIFLEELKRAIQSINIKRAVQGLGLVSIECLLILNDADRDVTELLKENLAPLLADISENSTNLKIKTEYFSEPFEQVYPKIKELLSKKRYRSVLFNLDQCGHSHVDRKTICDITRSNPSAEIFYTFAIEALLAFLRKSEPQMMLTQLSSVGLEARDLKSLEAQMNNKTWLSIAERLVFQAFKECAPYVSPFSINNPKGWKYWLIHFATSYKARQVYNNILHDNSNAQAHYGRSGLKMLSYDPAEDGSLYLFADADRENAKNELQEDIPRLISESGDAIIVGDFYASMYNETPAHSDDVHAAIISSLEIEVITPSGGSRRKANTITPNDILKFKSQRSLFSFPSITIKK</sequence>
<dbReference type="Pfam" id="PF22560">
    <property type="entry name" value="GMT-wHTH"/>
    <property type="match status" value="1"/>
</dbReference>
<proteinExistence type="predicted"/>
<reference evidence="2 3" key="1">
    <citation type="journal article" date="2015" name="Genome Announc.">
        <title>Complete Genome Sequence of Biocontrol Strain Pseudomonas fluorescens LBUM223.</title>
        <authorList>
            <person name="Roquigny R."/>
            <person name="Arseneault T."/>
            <person name="Gadkar V.J."/>
            <person name="Novinscak A."/>
            <person name="Joly D.L."/>
            <person name="Filion M."/>
        </authorList>
    </citation>
    <scope>NUCLEOTIDE SEQUENCE [LARGE SCALE GENOMIC DNA]</scope>
    <source>
        <strain evidence="2 3">LBUM223</strain>
    </source>
</reference>
<dbReference type="AlphaFoldDB" id="A0AAU8TRV2"/>
<gene>
    <name evidence="2" type="ORF">VO64_4732</name>
</gene>
<dbReference type="InterPro" id="IPR031009">
    <property type="entry name" value="Tcm_partner"/>
</dbReference>
<protein>
    <recommendedName>
        <fullName evidence="1">GMT-like wHTH domain-containing protein</fullName>
    </recommendedName>
</protein>
<evidence type="ECO:0000313" key="3">
    <source>
        <dbReference type="Proteomes" id="UP000033099"/>
    </source>
</evidence>
<organism evidence="2 3">
    <name type="scientific">Pseudomonas synxantha</name>
    <dbReference type="NCBI Taxonomy" id="47883"/>
    <lineage>
        <taxon>Bacteria</taxon>
        <taxon>Pseudomonadati</taxon>
        <taxon>Pseudomonadota</taxon>
        <taxon>Gammaproteobacteria</taxon>
        <taxon>Pseudomonadales</taxon>
        <taxon>Pseudomonadaceae</taxon>
        <taxon>Pseudomonas</taxon>
    </lineage>
</organism>
<evidence type="ECO:0000259" key="1">
    <source>
        <dbReference type="Pfam" id="PF22560"/>
    </source>
</evidence>
<dbReference type="KEGG" id="pfb:VO64_4732"/>
<dbReference type="EMBL" id="CP011117">
    <property type="protein sequence ID" value="AKA85278.1"/>
    <property type="molecule type" value="Genomic_DNA"/>
</dbReference>
<dbReference type="RefSeq" id="WP_080944732.1">
    <property type="nucleotide sequence ID" value="NZ_CP011117.2"/>
</dbReference>
<dbReference type="InterPro" id="IPR054339">
    <property type="entry name" value="GMT_wHTH"/>
</dbReference>
<dbReference type="Proteomes" id="UP000033099">
    <property type="component" value="Chromosome"/>
</dbReference>